<dbReference type="GO" id="GO:0005829">
    <property type="term" value="C:cytosol"/>
    <property type="evidence" value="ECO:0007669"/>
    <property type="project" value="TreeGrafter"/>
</dbReference>
<feature type="region of interest" description="Disordered" evidence="1">
    <location>
        <begin position="725"/>
        <end position="789"/>
    </location>
</feature>
<dbReference type="PANTHER" id="PTHR39597:SF1">
    <property type="entry name" value="UBA DOMAIN-CONTAINING PROTEIN RUP1"/>
    <property type="match status" value="1"/>
</dbReference>
<evidence type="ECO:0008006" key="4">
    <source>
        <dbReference type="Google" id="ProtNLM"/>
    </source>
</evidence>
<evidence type="ECO:0000313" key="2">
    <source>
        <dbReference type="EMBL" id="EHA58450.1"/>
    </source>
</evidence>
<dbReference type="OrthoDB" id="4489171at2759"/>
<dbReference type="InParanoid" id="G4ML23"/>
<evidence type="ECO:0000313" key="3">
    <source>
        <dbReference type="Proteomes" id="UP000009058"/>
    </source>
</evidence>
<dbReference type="RefSeq" id="XP_003711062.1">
    <property type="nucleotide sequence ID" value="XM_003711014.1"/>
</dbReference>
<protein>
    <recommendedName>
        <fullName evidence="4">Ubiquitin interaction domain-containing protein</fullName>
    </recommendedName>
</protein>
<sequence>MAEEENLQTVCDFTGSSDTELMRRALRFVDRYSYSEAPFQADRNGSYNQDGNFMAPTFMIQGPDDGGAVLHGVPPSVPPSRPPSRSDNRSPMSRMMNWASENAGAPTTRAQEDADYQRALAESRASSGLEAPPQESGVVGANGQDVYQPFFGPAVRDNYEQAQWAMVPVAQEKPDPLPSDRKRNQGIPPFLRCRRTGSASEQHRLGALLTILHQIPAARNFFLELEAKTGTYGINNQWWKGEAIPPAPREDQQEAIPDDGGWHESQSDGPPAGLVEELHRLMAFLDMTDRSYGQADVLADLVRDSTYQSSSAVELKLFEIMQESINIPSDVVRNVFWSIETYRFAVPVQEHVCDEAFTFGIIDLNLSSAAYAKMESLYDAWDELLWIDAHSAENEESLRTAAVTKPGDVLAMNFSGEGELSPSRPVDIPAVFYVDRYLAENVEGHSMEQQLRIRQERRVLAELEERERLETQWWSPKEMAWRDRIALSEKVIEDRVEKEKALKFKVLRRRWFECVDTPDYFHFIPGWMDDKLAFSDAERAKLKQWQRDRQFHEGVIADIKNKKQGKEEHTFILCTPLTHWIRIHKDTERGTCRDKTLDPEIQRPLPRGQLGASTYVSPSRSGDIAQHDVLGPACRPDLIEMDGNPAPTDQWWKLSYVAEDRETPLRIATSSIDEARKAAYTESTRPILVYANDSALETMPKQLSEALRTFVKFDNRVFKQELIEQTPDTVMRSPPALPARSNTPLQQQPPSLVSFSTDSLPGANSRDIHTSSKEVFPGRSDGAGDLPTVEMTEVRMVDQQDSH</sequence>
<dbReference type="AlphaFoldDB" id="G4ML23"/>
<feature type="region of interest" description="Disordered" evidence="1">
    <location>
        <begin position="65"/>
        <end position="142"/>
    </location>
</feature>
<name>G4ML23_PYRO7</name>
<gene>
    <name evidence="2" type="ORF">MGG_08632</name>
</gene>
<feature type="region of interest" description="Disordered" evidence="1">
    <location>
        <begin position="598"/>
        <end position="622"/>
    </location>
</feature>
<reference evidence="2 3" key="1">
    <citation type="journal article" date="2005" name="Nature">
        <title>The genome sequence of the rice blast fungus Magnaporthe grisea.</title>
        <authorList>
            <person name="Dean R.A."/>
            <person name="Talbot N.J."/>
            <person name="Ebbole D.J."/>
            <person name="Farman M.L."/>
            <person name="Mitchell T.K."/>
            <person name="Orbach M.J."/>
            <person name="Thon M."/>
            <person name="Kulkarni R."/>
            <person name="Xu J.R."/>
            <person name="Pan H."/>
            <person name="Read N.D."/>
            <person name="Lee Y.H."/>
            <person name="Carbone I."/>
            <person name="Brown D."/>
            <person name="Oh Y.Y."/>
            <person name="Donofrio N."/>
            <person name="Jeong J.S."/>
            <person name="Soanes D.M."/>
            <person name="Djonovic S."/>
            <person name="Kolomiets E."/>
            <person name="Rehmeyer C."/>
            <person name="Li W."/>
            <person name="Harding M."/>
            <person name="Kim S."/>
            <person name="Lebrun M.H."/>
            <person name="Bohnert H."/>
            <person name="Coughlan S."/>
            <person name="Butler J."/>
            <person name="Calvo S."/>
            <person name="Ma L.J."/>
            <person name="Nicol R."/>
            <person name="Purcell S."/>
            <person name="Nusbaum C."/>
            <person name="Galagan J.E."/>
            <person name="Birren B.W."/>
        </authorList>
    </citation>
    <scope>NUCLEOTIDE SEQUENCE [LARGE SCALE GENOMIC DNA]</scope>
    <source>
        <strain evidence="3">70-15 / ATCC MYA-4617 / FGSC 8958</strain>
    </source>
</reference>
<dbReference type="InterPro" id="IPR055335">
    <property type="entry name" value="Ucp6/RUP1"/>
</dbReference>
<reference key="2">
    <citation type="submission" date="2011-05" db="EMBL/GenBank/DDBJ databases">
        <title>The Genome Sequence of Magnaporthe oryzae 70-15.</title>
        <authorList>
            <consortium name="The Broad Institute Genome Sequencing Platform"/>
            <person name="Ma L.-J."/>
            <person name="Dead R."/>
            <person name="Young S.K."/>
            <person name="Zeng Q."/>
            <person name="Gargeya S."/>
            <person name="Fitzgerald M."/>
            <person name="Haas B."/>
            <person name="Abouelleil A."/>
            <person name="Alvarado L."/>
            <person name="Arachchi H.M."/>
            <person name="Berlin A."/>
            <person name="Brown A."/>
            <person name="Chapman S.B."/>
            <person name="Chen Z."/>
            <person name="Dunbar C."/>
            <person name="Freedman E."/>
            <person name="Gearin G."/>
            <person name="Gellesch M."/>
            <person name="Goldberg J."/>
            <person name="Griggs A."/>
            <person name="Gujja S."/>
            <person name="Heiman D."/>
            <person name="Howarth C."/>
            <person name="Larson L."/>
            <person name="Lui A."/>
            <person name="MacDonald P.J.P."/>
            <person name="Mehta T."/>
            <person name="Montmayeur A."/>
            <person name="Murphy C."/>
            <person name="Neiman D."/>
            <person name="Pearson M."/>
            <person name="Priest M."/>
            <person name="Roberts A."/>
            <person name="Saif S."/>
            <person name="Shea T."/>
            <person name="Shenoy N."/>
            <person name="Sisk P."/>
            <person name="Stolte C."/>
            <person name="Sykes S."/>
            <person name="Yandava C."/>
            <person name="Wortman J."/>
            <person name="Nusbaum C."/>
            <person name="Birren B."/>
        </authorList>
    </citation>
    <scope>NUCLEOTIDE SEQUENCE</scope>
    <source>
        <strain>70-15</strain>
    </source>
</reference>
<dbReference type="Proteomes" id="UP000009058">
    <property type="component" value="Chromosome 1"/>
</dbReference>
<feature type="compositionally biased region" description="Polar residues" evidence="1">
    <location>
        <begin position="740"/>
        <end position="759"/>
    </location>
</feature>
<proteinExistence type="predicted"/>
<dbReference type="GO" id="GO:0005634">
    <property type="term" value="C:nucleus"/>
    <property type="evidence" value="ECO:0007669"/>
    <property type="project" value="TreeGrafter"/>
</dbReference>
<evidence type="ECO:0000256" key="1">
    <source>
        <dbReference type="SAM" id="MobiDB-lite"/>
    </source>
</evidence>
<dbReference type="eggNOG" id="ENOG502S0Z0">
    <property type="taxonomic scope" value="Eukaryota"/>
</dbReference>
<organism evidence="2 3">
    <name type="scientific">Pyricularia oryzae (strain 70-15 / ATCC MYA-4617 / FGSC 8958)</name>
    <name type="common">Rice blast fungus</name>
    <name type="synonym">Magnaporthe oryzae</name>
    <dbReference type="NCBI Taxonomy" id="242507"/>
    <lineage>
        <taxon>Eukaryota</taxon>
        <taxon>Fungi</taxon>
        <taxon>Dikarya</taxon>
        <taxon>Ascomycota</taxon>
        <taxon>Pezizomycotina</taxon>
        <taxon>Sordariomycetes</taxon>
        <taxon>Sordariomycetidae</taxon>
        <taxon>Magnaporthales</taxon>
        <taxon>Pyriculariaceae</taxon>
        <taxon>Pyricularia</taxon>
    </lineage>
</organism>
<dbReference type="GeneID" id="2678868"/>
<feature type="compositionally biased region" description="Low complexity" evidence="1">
    <location>
        <begin position="83"/>
        <end position="96"/>
    </location>
</feature>
<feature type="compositionally biased region" description="Basic and acidic residues" evidence="1">
    <location>
        <begin position="172"/>
        <end position="183"/>
    </location>
</feature>
<dbReference type="HOGENOM" id="CLU_005620_1_1_1"/>
<feature type="compositionally biased region" description="Polar residues" evidence="1">
    <location>
        <begin position="611"/>
        <end position="620"/>
    </location>
</feature>
<dbReference type="InterPro" id="IPR003903">
    <property type="entry name" value="UIM_dom"/>
</dbReference>
<dbReference type="EMBL" id="CM001231">
    <property type="protein sequence ID" value="EHA58450.1"/>
    <property type="molecule type" value="Genomic_DNA"/>
</dbReference>
<keyword evidence="3" id="KW-1185">Reference proteome</keyword>
<dbReference type="PANTHER" id="PTHR39597">
    <property type="entry name" value="UBA DOMAIN-CONTAINING PROTEIN RUP1"/>
    <property type="match status" value="1"/>
</dbReference>
<accession>G4ML23</accession>
<feature type="region of interest" description="Disordered" evidence="1">
    <location>
        <begin position="242"/>
        <end position="270"/>
    </location>
</feature>
<dbReference type="PROSITE" id="PS50330">
    <property type="entry name" value="UIM"/>
    <property type="match status" value="1"/>
</dbReference>
<dbReference type="VEuPathDB" id="FungiDB:MGG_08632"/>
<dbReference type="KEGG" id="mgr:MGG_08632"/>
<dbReference type="GO" id="GO:0016579">
    <property type="term" value="P:protein deubiquitination"/>
    <property type="evidence" value="ECO:0007669"/>
    <property type="project" value="TreeGrafter"/>
</dbReference>
<feature type="region of interest" description="Disordered" evidence="1">
    <location>
        <begin position="172"/>
        <end position="196"/>
    </location>
</feature>